<keyword evidence="2" id="KW-1133">Transmembrane helix</keyword>
<dbReference type="GO" id="GO:0016020">
    <property type="term" value="C:membrane"/>
    <property type="evidence" value="ECO:0007669"/>
    <property type="project" value="TreeGrafter"/>
</dbReference>
<dbReference type="RefSeq" id="XP_001645480.1">
    <property type="nucleotide sequence ID" value="XM_001645430.1"/>
</dbReference>
<dbReference type="OrthoDB" id="4034134at2759"/>
<feature type="transmembrane region" description="Helical" evidence="2">
    <location>
        <begin position="191"/>
        <end position="211"/>
    </location>
</feature>
<feature type="transmembrane region" description="Helical" evidence="2">
    <location>
        <begin position="223"/>
        <end position="245"/>
    </location>
</feature>
<dbReference type="PhylomeDB" id="A7TJH2"/>
<keyword evidence="4" id="KW-1185">Reference proteome</keyword>
<evidence type="ECO:0000313" key="4">
    <source>
        <dbReference type="Proteomes" id="UP000000267"/>
    </source>
</evidence>
<dbReference type="InterPro" id="IPR038872">
    <property type="entry name" value="Put_GTT3"/>
</dbReference>
<dbReference type="GeneID" id="5545858"/>
<evidence type="ECO:0008006" key="5">
    <source>
        <dbReference type="Google" id="ProtNLM"/>
    </source>
</evidence>
<sequence>MSSQSSVFQKWKKTDLLDLIEKLKINDISYQSKKTTLIQIIENYLNSLDVPLLDIVEYPELQSFYCSDDYIPKSTKRTNNHVDDLLVKAEESVLEDTMSSTILEQKPYEIQESQEKMEYIDKEEEEKSETPEELEQENLDSNKKRNYSNLDFSESTSTQSSFKFKFENYLNDIVINVRRINEDIQDCLSTIYSVAIILYLIEFFHIIKYLFAIYSVETDKIDIFTNIILWLWFSFLLPSLISYYVNFIRYDLPTMEMDPMIFSITKTLIAYTLNNCNYYSHNGFLMTPLQVGLEVWRNSLGHLPMMFGIVGCLLTLYIF</sequence>
<protein>
    <recommendedName>
        <fullName evidence="5">SAP domain-containing protein</fullName>
    </recommendedName>
</protein>
<dbReference type="Proteomes" id="UP000000267">
    <property type="component" value="Unassembled WGS sequence"/>
</dbReference>
<accession>A7TJH2</accession>
<keyword evidence="2" id="KW-0472">Membrane</keyword>
<dbReference type="OMA" id="YVNFIRY"/>
<dbReference type="FunCoup" id="A7TJH2">
    <property type="interactions" value="48"/>
</dbReference>
<dbReference type="HOGENOM" id="CLU_052849_0_0_1"/>
<dbReference type="eggNOG" id="ENOG502S2H3">
    <property type="taxonomic scope" value="Eukaryota"/>
</dbReference>
<evidence type="ECO:0000256" key="1">
    <source>
        <dbReference type="SAM" id="MobiDB-lite"/>
    </source>
</evidence>
<dbReference type="EMBL" id="DS480401">
    <property type="protein sequence ID" value="EDO17622.1"/>
    <property type="molecule type" value="Genomic_DNA"/>
</dbReference>
<dbReference type="KEGG" id="vpo:Kpol_1061p48"/>
<evidence type="ECO:0000313" key="3">
    <source>
        <dbReference type="EMBL" id="EDO17622.1"/>
    </source>
</evidence>
<dbReference type="InParanoid" id="A7TJH2"/>
<dbReference type="AlphaFoldDB" id="A7TJH2"/>
<organism evidence="4">
    <name type="scientific">Vanderwaltozyma polyspora (strain ATCC 22028 / DSM 70294 / BCRC 21397 / CBS 2163 / NBRC 10782 / NRRL Y-8283 / UCD 57-17)</name>
    <name type="common">Kluyveromyces polysporus</name>
    <dbReference type="NCBI Taxonomy" id="436907"/>
    <lineage>
        <taxon>Eukaryota</taxon>
        <taxon>Fungi</taxon>
        <taxon>Dikarya</taxon>
        <taxon>Ascomycota</taxon>
        <taxon>Saccharomycotina</taxon>
        <taxon>Saccharomycetes</taxon>
        <taxon>Saccharomycetales</taxon>
        <taxon>Saccharomycetaceae</taxon>
        <taxon>Vanderwaltozyma</taxon>
    </lineage>
</organism>
<dbReference type="STRING" id="436907.A7TJH2"/>
<reference evidence="3 4" key="1">
    <citation type="journal article" date="2007" name="Proc. Natl. Acad. Sci. U.S.A.">
        <title>Independent sorting-out of thousands of duplicated gene pairs in two yeast species descended from a whole-genome duplication.</title>
        <authorList>
            <person name="Scannell D.R."/>
            <person name="Frank A.C."/>
            <person name="Conant G.C."/>
            <person name="Byrne K.P."/>
            <person name="Woolfit M."/>
            <person name="Wolfe K.H."/>
        </authorList>
    </citation>
    <scope>NUCLEOTIDE SEQUENCE [LARGE SCALE GENOMIC DNA]</scope>
    <source>
        <strain evidence="4">ATCC 22028 / DSM 70294 / BCRC 21397 / CBS 2163 / NBRC 10782 / NRRL Y-8283 / UCD 57-17</strain>
    </source>
</reference>
<proteinExistence type="predicted"/>
<evidence type="ECO:0000256" key="2">
    <source>
        <dbReference type="SAM" id="Phobius"/>
    </source>
</evidence>
<dbReference type="PANTHER" id="PTHR41807:SF1">
    <property type="entry name" value="GLUTATHIONE TRANSFERASE 3"/>
    <property type="match status" value="1"/>
</dbReference>
<gene>
    <name evidence="3" type="ORF">Kpol_1061p48</name>
</gene>
<keyword evidence="2" id="KW-0812">Transmembrane</keyword>
<feature type="transmembrane region" description="Helical" evidence="2">
    <location>
        <begin position="299"/>
        <end position="318"/>
    </location>
</feature>
<name>A7TJH2_VANPO</name>
<feature type="compositionally biased region" description="Acidic residues" evidence="1">
    <location>
        <begin position="121"/>
        <end position="138"/>
    </location>
</feature>
<feature type="region of interest" description="Disordered" evidence="1">
    <location>
        <begin position="120"/>
        <end position="140"/>
    </location>
</feature>
<dbReference type="PANTHER" id="PTHR41807">
    <property type="entry name" value="GLUTATHIONE TRANSFERASE 3"/>
    <property type="match status" value="1"/>
</dbReference>